<dbReference type="InterPro" id="IPR009799">
    <property type="entry name" value="EthD_dom"/>
</dbReference>
<evidence type="ECO:0000313" key="1">
    <source>
        <dbReference type="EMBL" id="KML55412.1"/>
    </source>
</evidence>
<dbReference type="AlphaFoldDB" id="A0A0J5WXC2"/>
<dbReference type="RefSeq" id="WP_048247590.1">
    <property type="nucleotide sequence ID" value="NZ_LDWR01000031.1"/>
</dbReference>
<protein>
    <submittedName>
        <fullName evidence="1">Ethyl tert-butyl ether degradation protein EthD</fullName>
    </submittedName>
</protein>
<proteinExistence type="predicted"/>
<evidence type="ECO:0000313" key="2">
    <source>
        <dbReference type="Proteomes" id="UP000036338"/>
    </source>
</evidence>
<name>A0A0J5WXC2_BURCE</name>
<dbReference type="PATRIC" id="fig|292.27.peg.3770"/>
<dbReference type="PANTHER" id="PTHR40260:SF2">
    <property type="entry name" value="BLR8190 PROTEIN"/>
    <property type="match status" value="1"/>
</dbReference>
<dbReference type="Gene3D" id="3.30.70.100">
    <property type="match status" value="1"/>
</dbReference>
<dbReference type="Proteomes" id="UP000036338">
    <property type="component" value="Unassembled WGS sequence"/>
</dbReference>
<comment type="caution">
    <text evidence="1">The sequence shown here is derived from an EMBL/GenBank/DDBJ whole genome shotgun (WGS) entry which is preliminary data.</text>
</comment>
<organism evidence="1 2">
    <name type="scientific">Burkholderia cepacia</name>
    <name type="common">Pseudomonas cepacia</name>
    <dbReference type="NCBI Taxonomy" id="292"/>
    <lineage>
        <taxon>Bacteria</taxon>
        <taxon>Pseudomonadati</taxon>
        <taxon>Pseudomonadota</taxon>
        <taxon>Betaproteobacteria</taxon>
        <taxon>Burkholderiales</taxon>
        <taxon>Burkholderiaceae</taxon>
        <taxon>Burkholderia</taxon>
        <taxon>Burkholderia cepacia complex</taxon>
    </lineage>
</organism>
<sequence>MSTLIVSYPSTEGAIFDREYYLSRHGRLVGTAWSKFGLQSTEVLFPSSTQQPFVCVAILRFSDQVGIDMTLSSAETREVMSDVKNFTNITPTIFRADD</sequence>
<dbReference type="NCBIfam" id="TIGR02118">
    <property type="entry name" value="EthD family reductase"/>
    <property type="match status" value="1"/>
</dbReference>
<dbReference type="InterPro" id="IPR011008">
    <property type="entry name" value="Dimeric_a/b-barrel"/>
</dbReference>
<dbReference type="SUPFAM" id="SSF54909">
    <property type="entry name" value="Dimeric alpha+beta barrel"/>
    <property type="match status" value="1"/>
</dbReference>
<gene>
    <name evidence="1" type="ORF">VL15_18610</name>
</gene>
<reference evidence="1 2" key="1">
    <citation type="submission" date="2015-05" db="EMBL/GenBank/DDBJ databases">
        <title>Draft genome of Burkholderia cepacia LK29.</title>
        <authorList>
            <person name="Chan X.Y."/>
        </authorList>
    </citation>
    <scope>NUCLEOTIDE SEQUENCE [LARGE SCALE GENOMIC DNA]</scope>
    <source>
        <strain evidence="1 2">LK29</strain>
    </source>
</reference>
<dbReference type="PANTHER" id="PTHR40260">
    <property type="entry name" value="BLR8190 PROTEIN"/>
    <property type="match status" value="1"/>
</dbReference>
<dbReference type="EMBL" id="LDWR01000031">
    <property type="protein sequence ID" value="KML55412.1"/>
    <property type="molecule type" value="Genomic_DNA"/>
</dbReference>
<dbReference type="GO" id="GO:0016491">
    <property type="term" value="F:oxidoreductase activity"/>
    <property type="evidence" value="ECO:0007669"/>
    <property type="project" value="InterPro"/>
</dbReference>
<accession>A0A0J5WXC2</accession>